<sequence>MMDDAAPRMQEIAERVRRLARIDLPDEARRIVAELQGLCAAAGPMGTEPEGGSDSADADPHQPDFDPAALERILAIVGPAESHALLDRLTLDLTGARDGMERSLSTQDAAGMRRAAHNLVSLAGTAGAFGLQQRAETLVEAAEARDFTMIGSVMPGALHLLDDLLADLRHRSAHSSGTAA</sequence>
<dbReference type="RefSeq" id="WP_202689159.1">
    <property type="nucleotide sequence ID" value="NZ_JAESVN010000005.1"/>
</dbReference>
<organism evidence="2 3">
    <name type="scientific">Szabonella alba</name>
    <dbReference type="NCBI Taxonomy" id="2804194"/>
    <lineage>
        <taxon>Bacteria</taxon>
        <taxon>Pseudomonadati</taxon>
        <taxon>Pseudomonadota</taxon>
        <taxon>Alphaproteobacteria</taxon>
        <taxon>Rhodobacterales</taxon>
        <taxon>Paracoccaceae</taxon>
        <taxon>Szabonella</taxon>
    </lineage>
</organism>
<reference evidence="2" key="1">
    <citation type="submission" date="2021-01" db="EMBL/GenBank/DDBJ databases">
        <title>Tabrizicola alba sp. nov. a motile alkaliphilic bacterium isolated from a soda lake.</title>
        <authorList>
            <person name="Szuroczki S."/>
            <person name="Abbaszade G."/>
            <person name="Schumann P."/>
            <person name="Toth E."/>
        </authorList>
    </citation>
    <scope>NUCLEOTIDE SEQUENCE</scope>
    <source>
        <strain evidence="2">DMG-N-6</strain>
    </source>
</reference>
<comment type="caution">
    <text evidence="2">The sequence shown here is derived from an EMBL/GenBank/DDBJ whole genome shotgun (WGS) entry which is preliminary data.</text>
</comment>
<gene>
    <name evidence="2" type="ORF">JL811_13145</name>
</gene>
<evidence type="ECO:0000313" key="2">
    <source>
        <dbReference type="EMBL" id="MBL4918168.1"/>
    </source>
</evidence>
<dbReference type="Proteomes" id="UP000648908">
    <property type="component" value="Unassembled WGS sequence"/>
</dbReference>
<name>A0A8K0Y1I2_9RHOB</name>
<evidence type="ECO:0008006" key="4">
    <source>
        <dbReference type="Google" id="ProtNLM"/>
    </source>
</evidence>
<dbReference type="Gene3D" id="1.20.120.160">
    <property type="entry name" value="HPT domain"/>
    <property type="match status" value="1"/>
</dbReference>
<accession>A0A8K0Y1I2</accession>
<dbReference type="InterPro" id="IPR036641">
    <property type="entry name" value="HPT_dom_sf"/>
</dbReference>
<dbReference type="AlphaFoldDB" id="A0A8K0Y1I2"/>
<protein>
    <recommendedName>
        <fullName evidence="4">Hpt domain-containing protein</fullName>
    </recommendedName>
</protein>
<evidence type="ECO:0000313" key="3">
    <source>
        <dbReference type="Proteomes" id="UP000648908"/>
    </source>
</evidence>
<proteinExistence type="predicted"/>
<dbReference type="SUPFAM" id="SSF47226">
    <property type="entry name" value="Histidine-containing phosphotransfer domain, HPT domain"/>
    <property type="match status" value="1"/>
</dbReference>
<evidence type="ECO:0000256" key="1">
    <source>
        <dbReference type="SAM" id="MobiDB-lite"/>
    </source>
</evidence>
<dbReference type="GO" id="GO:0000160">
    <property type="term" value="P:phosphorelay signal transduction system"/>
    <property type="evidence" value="ECO:0007669"/>
    <property type="project" value="InterPro"/>
</dbReference>
<feature type="region of interest" description="Disordered" evidence="1">
    <location>
        <begin position="42"/>
        <end position="62"/>
    </location>
</feature>
<keyword evidence="3" id="KW-1185">Reference proteome</keyword>
<dbReference type="EMBL" id="JAESVN010000005">
    <property type="protein sequence ID" value="MBL4918168.1"/>
    <property type="molecule type" value="Genomic_DNA"/>
</dbReference>